<feature type="compositionally biased region" description="Low complexity" evidence="1">
    <location>
        <begin position="41"/>
        <end position="68"/>
    </location>
</feature>
<protein>
    <submittedName>
        <fullName evidence="2">Uncharacterized protein</fullName>
    </submittedName>
</protein>
<dbReference type="Proteomes" id="UP000294847">
    <property type="component" value="Chromosome 5"/>
</dbReference>
<gene>
    <name evidence="2" type="ORF">PoMZ_11756</name>
</gene>
<feature type="compositionally biased region" description="Low complexity" evidence="1">
    <location>
        <begin position="306"/>
        <end position="320"/>
    </location>
</feature>
<evidence type="ECO:0000313" key="2">
    <source>
        <dbReference type="EMBL" id="QBZ62869.1"/>
    </source>
</evidence>
<feature type="compositionally biased region" description="Basic and acidic residues" evidence="1">
    <location>
        <begin position="295"/>
        <end position="305"/>
    </location>
</feature>
<organism evidence="2 3">
    <name type="scientific">Pyricularia oryzae</name>
    <name type="common">Rice blast fungus</name>
    <name type="synonym">Magnaporthe oryzae</name>
    <dbReference type="NCBI Taxonomy" id="318829"/>
    <lineage>
        <taxon>Eukaryota</taxon>
        <taxon>Fungi</taxon>
        <taxon>Dikarya</taxon>
        <taxon>Ascomycota</taxon>
        <taxon>Pezizomycotina</taxon>
        <taxon>Sordariomycetes</taxon>
        <taxon>Sordariomycetidae</taxon>
        <taxon>Magnaporthales</taxon>
        <taxon>Pyriculariaceae</taxon>
        <taxon>Pyricularia</taxon>
    </lineage>
</organism>
<reference evidence="2 3" key="1">
    <citation type="journal article" date="2019" name="Mol. Biol. Evol.">
        <title>Blast fungal genomes show frequent chromosomal changes, gene gains and losses, and effector gene turnover.</title>
        <authorList>
            <person name="Gomez Luciano L.B."/>
            <person name="Jason Tsai I."/>
            <person name="Chuma I."/>
            <person name="Tosa Y."/>
            <person name="Chen Y.H."/>
            <person name="Li J.Y."/>
            <person name="Li M.Y."/>
            <person name="Jade Lu M.Y."/>
            <person name="Nakayashiki H."/>
            <person name="Li W.H."/>
        </authorList>
    </citation>
    <scope>NUCLEOTIDE SEQUENCE [LARGE SCALE GENOMIC DNA]</scope>
    <source>
        <strain evidence="2">MZ5-1-6</strain>
    </source>
</reference>
<dbReference type="PANTHER" id="PTHR39610">
    <property type="entry name" value="BZIP DOMAIN-CONTAINING PROTEIN-RELATED"/>
    <property type="match status" value="1"/>
</dbReference>
<evidence type="ECO:0000256" key="1">
    <source>
        <dbReference type="SAM" id="MobiDB-lite"/>
    </source>
</evidence>
<dbReference type="OMA" id="RYEETAY"/>
<feature type="region of interest" description="Disordered" evidence="1">
    <location>
        <begin position="373"/>
        <end position="393"/>
    </location>
</feature>
<dbReference type="SMR" id="A0A4P7NLG0"/>
<feature type="region of interest" description="Disordered" evidence="1">
    <location>
        <begin position="122"/>
        <end position="247"/>
    </location>
</feature>
<feature type="compositionally biased region" description="Polar residues" evidence="1">
    <location>
        <begin position="1"/>
        <end position="13"/>
    </location>
</feature>
<name>A0A4P7NLG0_PYROR</name>
<feature type="region of interest" description="Disordered" evidence="1">
    <location>
        <begin position="295"/>
        <end position="336"/>
    </location>
</feature>
<dbReference type="AlphaFoldDB" id="A0A4P7NLG0"/>
<feature type="region of interest" description="Disordered" evidence="1">
    <location>
        <begin position="1"/>
        <end position="89"/>
    </location>
</feature>
<dbReference type="PANTHER" id="PTHR39610:SF1">
    <property type="match status" value="1"/>
</dbReference>
<proteinExistence type="predicted"/>
<sequence>MPDLNSVPSTTRAINEPRQPSSQAMPPPPATRSPSLNILPSNQTAHTSATTSSSALASPQLPPAAVASNLSSENAGAGSGPGPIRHPRPLTAAELHLQLEKEQEAVVNRLTRELSILRAAQNASVVSNTSSTSASVSGAEGTPATDLISGSGFSIPSTSGRRHHRTSSSHSARSQAMMGTSFGAGSMVGGGPLPAPAGRPSATSLSRQNSTASRRSRASSPIPPVHHSNPIDIAPGGGYFHRGQPPMASSYELSPGLMQATHRYEEVAYYRSELESAKRENDILRRRIQELERAVRDRRTSDAGRTRSASVSTTASVAASTGGGTTATGTGVMGGGGVAVAGRREGGGRDRVVSVAGSVGVGVPEDEVRVGESAASAGLGTAQSGAAVKRSTT</sequence>
<feature type="compositionally biased region" description="Low complexity" evidence="1">
    <location>
        <begin position="196"/>
        <end position="213"/>
    </location>
</feature>
<feature type="compositionally biased region" description="Low complexity" evidence="1">
    <location>
        <begin position="122"/>
        <end position="137"/>
    </location>
</feature>
<dbReference type="EMBL" id="CP034208">
    <property type="protein sequence ID" value="QBZ62869.1"/>
    <property type="molecule type" value="Genomic_DNA"/>
</dbReference>
<accession>A0A4P7NLG0</accession>
<evidence type="ECO:0000313" key="3">
    <source>
        <dbReference type="Proteomes" id="UP000294847"/>
    </source>
</evidence>
<feature type="compositionally biased region" description="Gly residues" evidence="1">
    <location>
        <begin position="321"/>
        <end position="336"/>
    </location>
</feature>